<feature type="compositionally biased region" description="Low complexity" evidence="1">
    <location>
        <begin position="71"/>
        <end position="80"/>
    </location>
</feature>
<keyword evidence="2" id="KW-0472">Membrane</keyword>
<organism evidence="3 4">
    <name type="scientific">Allofournierella massiliensis</name>
    <dbReference type="NCBI Taxonomy" id="1650663"/>
    <lineage>
        <taxon>Bacteria</taxon>
        <taxon>Bacillati</taxon>
        <taxon>Bacillota</taxon>
        <taxon>Clostridia</taxon>
        <taxon>Eubacteriales</taxon>
        <taxon>Oscillospiraceae</taxon>
        <taxon>Allofournierella</taxon>
    </lineage>
</organism>
<evidence type="ECO:0000313" key="3">
    <source>
        <dbReference type="EMBL" id="MDM8202098.1"/>
    </source>
</evidence>
<sequence length="430" mass="47670">MAEKRPYEYDAWGRQGQQRRGQTGSGRTPGGQDPWDEVCRSMNELGAAVATEVGRGLKEGWDQVQKSLNEAQAAGKQGQQPPQPVRSSANGAPRYKASQTHAGANRAAARVDRVVDRLGETVSNGLCMMGGTVATGCAVVLGFFGVMCLVMGFVSGPLALGIVTGVFFLVLCVAFGLGARWLFVQPGRRFRRKRYLMGMGQQTNVPLTRLSEVVQRPVPFVKKDLTLMIRKGWLPNAYLDEEEERFFLNAAEYRELQRQQEEERRAQETRRQQEEADPAGAELRATLDQGAQFLKVLGEHAAAAADEPDLQQELVRMQTQAGEILDWVEDHPNSAGKVRRLVRYYMPTTLKLLKTYDDVKDQKGEVAGNIKLEITGILHTVNRAFENLRDDLLSDTALDVSTEISAMQAMLAQDGLSADDTFYSKEQSNQ</sequence>
<feature type="transmembrane region" description="Helical" evidence="2">
    <location>
        <begin position="133"/>
        <end position="154"/>
    </location>
</feature>
<evidence type="ECO:0008006" key="5">
    <source>
        <dbReference type="Google" id="ProtNLM"/>
    </source>
</evidence>
<keyword evidence="2" id="KW-1133">Transmembrane helix</keyword>
<feature type="transmembrane region" description="Helical" evidence="2">
    <location>
        <begin position="160"/>
        <end position="183"/>
    </location>
</feature>
<feature type="region of interest" description="Disordered" evidence="1">
    <location>
        <begin position="1"/>
        <end position="38"/>
    </location>
</feature>
<reference evidence="3 4" key="3">
    <citation type="submission" date="2023-06" db="EMBL/GenBank/DDBJ databases">
        <authorList>
            <person name="Zeman M."/>
            <person name="Kubasova T."/>
            <person name="Jahodarova E."/>
            <person name="Nykrynova M."/>
            <person name="Rychlik I."/>
        </authorList>
    </citation>
    <scope>NUCLEOTIDE SEQUENCE [LARGE SCALE GENOMIC DNA]</scope>
    <source>
        <strain evidence="3 4">ET340</strain>
    </source>
</reference>
<protein>
    <recommendedName>
        <fullName evidence="5">5-bromo-4-chloroindolyl phosphate hydrolysis protein</fullName>
    </recommendedName>
</protein>
<evidence type="ECO:0000313" key="4">
    <source>
        <dbReference type="Proteomes" id="UP001529380"/>
    </source>
</evidence>
<feature type="compositionally biased region" description="Basic and acidic residues" evidence="1">
    <location>
        <begin position="259"/>
        <end position="274"/>
    </location>
</feature>
<proteinExistence type="predicted"/>
<comment type="caution">
    <text evidence="3">The sequence shown here is derived from an EMBL/GenBank/DDBJ whole genome shotgun (WGS) entry which is preliminary data.</text>
</comment>
<accession>A0ABT7UT81</accession>
<evidence type="ECO:0000256" key="2">
    <source>
        <dbReference type="SAM" id="Phobius"/>
    </source>
</evidence>
<reference evidence="3 4" key="2">
    <citation type="submission" date="2023-06" db="EMBL/GenBank/DDBJ databases">
        <title>Identification and characterization of horizontal gene transfer across gut microbiota members of farm animals based on homology search.</title>
        <authorList>
            <person name="Schwarzerova J."/>
            <person name="Nykrynova M."/>
            <person name="Jureckova K."/>
            <person name="Cejkova D."/>
            <person name="Rychlik I."/>
        </authorList>
    </citation>
    <scope>NUCLEOTIDE SEQUENCE [LARGE SCALE GENOMIC DNA]</scope>
    <source>
        <strain evidence="3 4">ET340</strain>
    </source>
</reference>
<name>A0ABT7UT81_9FIRM</name>
<reference evidence="4" key="1">
    <citation type="submission" date="2023-06" db="EMBL/GenBank/DDBJ databases">
        <title>Identification and characterization of horizontal gene transfer across gut microbiota members of farm animals based on homology search.</title>
        <authorList>
            <person name="Zeman M."/>
            <person name="Kubasova T."/>
            <person name="Jahodarova E."/>
            <person name="Nykrynova M."/>
            <person name="Rychlik I."/>
        </authorList>
    </citation>
    <scope>NUCLEOTIDE SEQUENCE [LARGE SCALE GENOMIC DNA]</scope>
    <source>
        <strain evidence="4">ET340</strain>
    </source>
</reference>
<gene>
    <name evidence="3" type="ORF">QUW08_12465</name>
</gene>
<keyword evidence="2" id="KW-0812">Transmembrane</keyword>
<feature type="compositionally biased region" description="Low complexity" evidence="1">
    <location>
        <begin position="13"/>
        <end position="22"/>
    </location>
</feature>
<evidence type="ECO:0000256" key="1">
    <source>
        <dbReference type="SAM" id="MobiDB-lite"/>
    </source>
</evidence>
<keyword evidence="4" id="KW-1185">Reference proteome</keyword>
<feature type="region of interest" description="Disordered" evidence="1">
    <location>
        <begin position="259"/>
        <end position="279"/>
    </location>
</feature>
<dbReference type="EMBL" id="JAUDCL010000027">
    <property type="protein sequence ID" value="MDM8202098.1"/>
    <property type="molecule type" value="Genomic_DNA"/>
</dbReference>
<feature type="region of interest" description="Disordered" evidence="1">
    <location>
        <begin position="71"/>
        <end position="105"/>
    </location>
</feature>
<dbReference type="RefSeq" id="WP_289600483.1">
    <property type="nucleotide sequence ID" value="NZ_JAUDCL010000027.1"/>
</dbReference>
<dbReference type="Proteomes" id="UP001529380">
    <property type="component" value="Unassembled WGS sequence"/>
</dbReference>